<evidence type="ECO:0008006" key="5">
    <source>
        <dbReference type="Google" id="ProtNLM"/>
    </source>
</evidence>
<protein>
    <recommendedName>
        <fullName evidence="5">PDGLE domain-containing protein</fullName>
    </recommendedName>
</protein>
<evidence type="ECO:0000313" key="4">
    <source>
        <dbReference type="Proteomes" id="UP000070589"/>
    </source>
</evidence>
<keyword evidence="2" id="KW-1133">Transmembrane helix</keyword>
<keyword evidence="2" id="KW-0812">Transmembrane</keyword>
<reference evidence="3 4" key="1">
    <citation type="journal article" date="2016" name="Sci. Rep.">
        <title>Metabolic traits of an uncultured archaeal lineage -MSBL1- from brine pools of the Red Sea.</title>
        <authorList>
            <person name="Mwirichia R."/>
            <person name="Alam I."/>
            <person name="Rashid M."/>
            <person name="Vinu M."/>
            <person name="Ba-Alawi W."/>
            <person name="Anthony Kamau A."/>
            <person name="Kamanda Ngugi D."/>
            <person name="Goker M."/>
            <person name="Klenk H.P."/>
            <person name="Bajic V."/>
            <person name="Stingl U."/>
        </authorList>
    </citation>
    <scope>NUCLEOTIDE SEQUENCE [LARGE SCALE GENOMIC DNA]</scope>
    <source>
        <strain evidence="3">SCGC-AAA259D14</strain>
    </source>
</reference>
<sequence>MKGALVFLVVFAVLVIVTLGSPSVPPGRQVYDAIGAPETNYLILGQPVTPLVSAVFNGVIYGIIAWLGYTVLARIGSSRHKKSETKVSRPAKEPYKEQKF</sequence>
<keyword evidence="4" id="KW-1185">Reference proteome</keyword>
<feature type="compositionally biased region" description="Basic and acidic residues" evidence="1">
    <location>
        <begin position="84"/>
        <end position="100"/>
    </location>
</feature>
<evidence type="ECO:0000256" key="1">
    <source>
        <dbReference type="SAM" id="MobiDB-lite"/>
    </source>
</evidence>
<name>A0A133U797_9EURY</name>
<gene>
    <name evidence="3" type="ORF">AKJ62_01770</name>
</gene>
<keyword evidence="2" id="KW-0472">Membrane</keyword>
<feature type="transmembrane region" description="Helical" evidence="2">
    <location>
        <begin position="51"/>
        <end position="72"/>
    </location>
</feature>
<evidence type="ECO:0000313" key="3">
    <source>
        <dbReference type="EMBL" id="KXA90062.1"/>
    </source>
</evidence>
<evidence type="ECO:0000256" key="2">
    <source>
        <dbReference type="SAM" id="Phobius"/>
    </source>
</evidence>
<feature type="region of interest" description="Disordered" evidence="1">
    <location>
        <begin position="77"/>
        <end position="100"/>
    </location>
</feature>
<accession>A0A133U797</accession>
<dbReference type="Proteomes" id="UP000070589">
    <property type="component" value="Unassembled WGS sequence"/>
</dbReference>
<dbReference type="AlphaFoldDB" id="A0A133U797"/>
<proteinExistence type="predicted"/>
<organism evidence="3 4">
    <name type="scientific">candidate division MSBL1 archaeon SCGC-AAA259D14</name>
    <dbReference type="NCBI Taxonomy" id="1698261"/>
    <lineage>
        <taxon>Archaea</taxon>
        <taxon>Methanobacteriati</taxon>
        <taxon>Methanobacteriota</taxon>
        <taxon>candidate division MSBL1</taxon>
    </lineage>
</organism>
<dbReference type="EMBL" id="LHXL01000014">
    <property type="protein sequence ID" value="KXA90062.1"/>
    <property type="molecule type" value="Genomic_DNA"/>
</dbReference>
<comment type="caution">
    <text evidence="3">The sequence shown here is derived from an EMBL/GenBank/DDBJ whole genome shotgun (WGS) entry which is preliminary data.</text>
</comment>